<dbReference type="RefSeq" id="WP_075665407.1">
    <property type="nucleotide sequence ID" value="NZ_LBFC01000006.1"/>
</dbReference>
<gene>
    <name evidence="5" type="primary">rlmH</name>
    <name evidence="6" type="ORF">XJ44_02035</name>
</gene>
<evidence type="ECO:0000256" key="3">
    <source>
        <dbReference type="ARBA" id="ARBA00022691"/>
    </source>
</evidence>
<dbReference type="InterPro" id="IPR029026">
    <property type="entry name" value="tRNA_m1G_MTases_N"/>
</dbReference>
<evidence type="ECO:0000256" key="4">
    <source>
        <dbReference type="ARBA" id="ARBA00038303"/>
    </source>
</evidence>
<comment type="caution">
    <text evidence="5">Lacks conserved residue(s) required for the propagation of feature annotation.</text>
</comment>
<comment type="subunit">
    <text evidence="5">Homodimer.</text>
</comment>
<dbReference type="InterPro" id="IPR029028">
    <property type="entry name" value="Alpha/beta_knot_MTases"/>
</dbReference>
<evidence type="ECO:0000256" key="2">
    <source>
        <dbReference type="ARBA" id="ARBA00022679"/>
    </source>
</evidence>
<dbReference type="EC" id="2.1.1.177" evidence="5"/>
<evidence type="ECO:0000313" key="7">
    <source>
        <dbReference type="Proteomes" id="UP000242616"/>
    </source>
</evidence>
<dbReference type="PANTHER" id="PTHR33603:SF1">
    <property type="entry name" value="RIBOSOMAL RNA LARGE SUBUNIT METHYLTRANSFERASE H"/>
    <property type="match status" value="1"/>
</dbReference>
<comment type="similarity">
    <text evidence="4 5">Belongs to the RNA methyltransferase RlmH family.</text>
</comment>
<dbReference type="PANTHER" id="PTHR33603">
    <property type="entry name" value="METHYLTRANSFERASE"/>
    <property type="match status" value="1"/>
</dbReference>
<evidence type="ECO:0000313" key="6">
    <source>
        <dbReference type="EMBL" id="ONN27773.1"/>
    </source>
</evidence>
<dbReference type="SUPFAM" id="SSF75217">
    <property type="entry name" value="alpha/beta knot"/>
    <property type="match status" value="1"/>
</dbReference>
<keyword evidence="5" id="KW-0963">Cytoplasm</keyword>
<organism evidence="6 7">
    <name type="scientific">Thermosipho affectus</name>
    <dbReference type="NCBI Taxonomy" id="660294"/>
    <lineage>
        <taxon>Bacteria</taxon>
        <taxon>Thermotogati</taxon>
        <taxon>Thermotogota</taxon>
        <taxon>Thermotogae</taxon>
        <taxon>Thermotogales</taxon>
        <taxon>Fervidobacteriaceae</taxon>
        <taxon>Thermosipho</taxon>
    </lineage>
</organism>
<comment type="subcellular location">
    <subcellularLocation>
        <location evidence="5">Cytoplasm</location>
    </subcellularLocation>
</comment>
<reference evidence="6 7" key="1">
    <citation type="submission" date="2015-06" db="EMBL/GenBank/DDBJ databases">
        <title>Genome sequencing of Thermotogales isolates from hydrothermal vents.</title>
        <authorList>
            <person name="Haverkamp T.H."/>
            <person name="Kublanov I.V."/>
            <person name="Nesbo C.L."/>
        </authorList>
    </citation>
    <scope>NUCLEOTIDE SEQUENCE [LARGE SCALE GENOMIC DNA]</scope>
    <source>
        <strain evidence="7">ik275mar</strain>
    </source>
</reference>
<dbReference type="Gene3D" id="3.40.1280.10">
    <property type="match status" value="1"/>
</dbReference>
<comment type="function">
    <text evidence="5">Specifically methylates the pseudouridine at position 1915 (m3Psi1915) in 23S rRNA.</text>
</comment>
<dbReference type="CDD" id="cd18081">
    <property type="entry name" value="RlmH-like"/>
    <property type="match status" value="1"/>
</dbReference>
<name>A0ABX3IKC8_9BACT</name>
<dbReference type="Pfam" id="PF02590">
    <property type="entry name" value="SPOUT_MTase"/>
    <property type="match status" value="1"/>
</dbReference>
<evidence type="ECO:0000256" key="5">
    <source>
        <dbReference type="HAMAP-Rule" id="MF_00658"/>
    </source>
</evidence>
<accession>A0ABX3IKC8</accession>
<protein>
    <recommendedName>
        <fullName evidence="5">Ribosomal RNA large subunit methyltransferase H</fullName>
        <ecNumber evidence="5">2.1.1.177</ecNumber>
    </recommendedName>
    <alternativeName>
        <fullName evidence="5">23S rRNA (pseudouridine1915-N3)-methyltransferase</fullName>
    </alternativeName>
    <alternativeName>
        <fullName evidence="5">23S rRNA m3Psi1915 methyltransferase</fullName>
    </alternativeName>
    <alternativeName>
        <fullName evidence="5">rRNA (pseudouridine-N3-)-methyltransferase RlmH</fullName>
    </alternativeName>
</protein>
<keyword evidence="5" id="KW-0698">rRNA processing</keyword>
<feature type="binding site" evidence="5">
    <location>
        <position position="101"/>
    </location>
    <ligand>
        <name>S-adenosyl-L-methionine</name>
        <dbReference type="ChEBI" id="CHEBI:59789"/>
    </ligand>
</feature>
<dbReference type="HAMAP" id="MF_00658">
    <property type="entry name" value="23SrRNA_methyltr_H"/>
    <property type="match status" value="1"/>
</dbReference>
<dbReference type="GO" id="GO:0008168">
    <property type="term" value="F:methyltransferase activity"/>
    <property type="evidence" value="ECO:0007669"/>
    <property type="project" value="UniProtKB-KW"/>
</dbReference>
<dbReference type="EMBL" id="LBFC01000006">
    <property type="protein sequence ID" value="ONN27773.1"/>
    <property type="molecule type" value="Genomic_DNA"/>
</dbReference>
<dbReference type="PIRSF" id="PIRSF004505">
    <property type="entry name" value="MT_bac"/>
    <property type="match status" value="1"/>
</dbReference>
<comment type="caution">
    <text evidence="6">The sequence shown here is derived from an EMBL/GenBank/DDBJ whole genome shotgun (WGS) entry which is preliminary data.</text>
</comment>
<keyword evidence="2 5" id="KW-0808">Transferase</keyword>
<keyword evidence="3 5" id="KW-0949">S-adenosyl-L-methionine</keyword>
<sequence>MYIEIIIPGKLSKHLRDAFDFYLGKIKRFAKVKVTFIKLGGDLNKLSRGVILKNEAKEILSKIKGRKFVLLDLFGKQIDSLEFSKFLDMQMLEGEIVFVIGGPLGVDEQLRRLSLKRISLSKFTFTHEMVLILLLEQIFRGFKIINNEKYHY</sequence>
<proteinExistence type="inferred from homology"/>
<dbReference type="GO" id="GO:0032259">
    <property type="term" value="P:methylation"/>
    <property type="evidence" value="ECO:0007669"/>
    <property type="project" value="UniProtKB-KW"/>
</dbReference>
<evidence type="ECO:0000256" key="1">
    <source>
        <dbReference type="ARBA" id="ARBA00022603"/>
    </source>
</evidence>
<dbReference type="Proteomes" id="UP000242616">
    <property type="component" value="Unassembled WGS sequence"/>
</dbReference>
<comment type="catalytic activity">
    <reaction evidence="5">
        <text>pseudouridine(1915) in 23S rRNA + S-adenosyl-L-methionine = N(3)-methylpseudouridine(1915) in 23S rRNA + S-adenosyl-L-homocysteine + H(+)</text>
        <dbReference type="Rhea" id="RHEA:42752"/>
        <dbReference type="Rhea" id="RHEA-COMP:10221"/>
        <dbReference type="Rhea" id="RHEA-COMP:10222"/>
        <dbReference type="ChEBI" id="CHEBI:15378"/>
        <dbReference type="ChEBI" id="CHEBI:57856"/>
        <dbReference type="ChEBI" id="CHEBI:59789"/>
        <dbReference type="ChEBI" id="CHEBI:65314"/>
        <dbReference type="ChEBI" id="CHEBI:74486"/>
        <dbReference type="EC" id="2.1.1.177"/>
    </reaction>
</comment>
<keyword evidence="7" id="KW-1185">Reference proteome</keyword>
<keyword evidence="1 5" id="KW-0489">Methyltransferase</keyword>
<dbReference type="InterPro" id="IPR003742">
    <property type="entry name" value="RlmH-like"/>
</dbReference>
<feature type="binding site" evidence="5">
    <location>
        <position position="71"/>
    </location>
    <ligand>
        <name>S-adenosyl-L-methionine</name>
        <dbReference type="ChEBI" id="CHEBI:59789"/>
    </ligand>
</feature>